<dbReference type="PANTHER" id="PTHR39069">
    <property type="entry name" value="ECDYSONE-INDUCIBLE GENE E1, ISOFORM A"/>
    <property type="match status" value="1"/>
</dbReference>
<comment type="caution">
    <text evidence="3">The sequence shown here is derived from an EMBL/GenBank/DDBJ whole genome shotgun (WGS) entry which is preliminary data.</text>
</comment>
<keyword evidence="1" id="KW-0732">Signal</keyword>
<dbReference type="Pfam" id="PF01683">
    <property type="entry name" value="EB"/>
    <property type="match status" value="1"/>
</dbReference>
<organism evidence="3 4">
    <name type="scientific">Orchesella dallaii</name>
    <dbReference type="NCBI Taxonomy" id="48710"/>
    <lineage>
        <taxon>Eukaryota</taxon>
        <taxon>Metazoa</taxon>
        <taxon>Ecdysozoa</taxon>
        <taxon>Arthropoda</taxon>
        <taxon>Hexapoda</taxon>
        <taxon>Collembola</taxon>
        <taxon>Entomobryomorpha</taxon>
        <taxon>Entomobryoidea</taxon>
        <taxon>Orchesellidae</taxon>
        <taxon>Orchesellinae</taxon>
        <taxon>Orchesella</taxon>
    </lineage>
</organism>
<feature type="chain" id="PRO_5045116290" description="EB domain-containing protein" evidence="1">
    <location>
        <begin position="26"/>
        <end position="181"/>
    </location>
</feature>
<dbReference type="InterPro" id="IPR006149">
    <property type="entry name" value="EB_dom"/>
</dbReference>
<dbReference type="PANTHER" id="PTHR39069:SF8">
    <property type="entry name" value="FI17111P1"/>
    <property type="match status" value="1"/>
</dbReference>
<accession>A0ABP1PVC5</accession>
<gene>
    <name evidence="3" type="ORF">ODALV1_LOCUS3193</name>
</gene>
<keyword evidence="4" id="KW-1185">Reference proteome</keyword>
<sequence>MNHFDFKTLTNNLILLLSFVKLLLGSDFTDRELIGFPCTFTEDCVGIPDVSSECSDWICSCKSGYIPSTHLDACLELQSDIGKECLEDQQCSGKLKTCINGSCDCVDGAIPNPANKDCYITADRVGDDCEMVAQCTVNLGPNSECSRGICMCSINSLPSKDGSRCVLEYVPAVNNDSCSIS</sequence>
<evidence type="ECO:0000313" key="3">
    <source>
        <dbReference type="EMBL" id="CAL8075494.1"/>
    </source>
</evidence>
<feature type="domain" description="EB" evidence="2">
    <location>
        <begin position="33"/>
        <end position="69"/>
    </location>
</feature>
<evidence type="ECO:0000256" key="1">
    <source>
        <dbReference type="SAM" id="SignalP"/>
    </source>
</evidence>
<dbReference type="Proteomes" id="UP001642540">
    <property type="component" value="Unassembled WGS sequence"/>
</dbReference>
<protein>
    <recommendedName>
        <fullName evidence="2">EB domain-containing protein</fullName>
    </recommendedName>
</protein>
<evidence type="ECO:0000313" key="4">
    <source>
        <dbReference type="Proteomes" id="UP001642540"/>
    </source>
</evidence>
<reference evidence="3 4" key="1">
    <citation type="submission" date="2024-08" db="EMBL/GenBank/DDBJ databases">
        <authorList>
            <person name="Cucini C."/>
            <person name="Frati F."/>
        </authorList>
    </citation>
    <scope>NUCLEOTIDE SEQUENCE [LARGE SCALE GENOMIC DNA]</scope>
</reference>
<feature type="signal peptide" evidence="1">
    <location>
        <begin position="1"/>
        <end position="25"/>
    </location>
</feature>
<name>A0ABP1PVC5_9HEXA</name>
<dbReference type="EMBL" id="CAXLJM020000008">
    <property type="protein sequence ID" value="CAL8075494.1"/>
    <property type="molecule type" value="Genomic_DNA"/>
</dbReference>
<evidence type="ECO:0000259" key="2">
    <source>
        <dbReference type="Pfam" id="PF01683"/>
    </source>
</evidence>
<proteinExistence type="predicted"/>